<accession>A0ABD2YHM1</accession>
<dbReference type="SUPFAM" id="SSF53756">
    <property type="entry name" value="UDP-Glycosyltransferase/glycogen phosphorylase"/>
    <property type="match status" value="2"/>
</dbReference>
<name>A0ABD2YHM1_9GENT</name>
<dbReference type="AlphaFoldDB" id="A0ABD2YHM1"/>
<dbReference type="PANTHER" id="PTHR11926">
    <property type="entry name" value="GLUCOSYL/GLUCURONOSYL TRANSFERASES"/>
    <property type="match status" value="1"/>
</dbReference>
<evidence type="ECO:0000313" key="4">
    <source>
        <dbReference type="EMBL" id="KAL3506513.1"/>
    </source>
</evidence>
<keyword evidence="3" id="KW-0808">Transferase</keyword>
<comment type="caution">
    <text evidence="4">The sequence shown here is derived from an EMBL/GenBank/DDBJ whole genome shotgun (WGS) entry which is preliminary data.</text>
</comment>
<dbReference type="Proteomes" id="UP001630127">
    <property type="component" value="Unassembled WGS sequence"/>
</dbReference>
<dbReference type="PANTHER" id="PTHR11926:SF870">
    <property type="entry name" value="UDP-GLYCOSYLTRANSFERASE 75B1"/>
    <property type="match status" value="1"/>
</dbReference>
<protein>
    <submittedName>
        <fullName evidence="4">Uncharacterized protein</fullName>
    </submittedName>
</protein>
<organism evidence="4 5">
    <name type="scientific">Cinchona calisaya</name>
    <dbReference type="NCBI Taxonomy" id="153742"/>
    <lineage>
        <taxon>Eukaryota</taxon>
        <taxon>Viridiplantae</taxon>
        <taxon>Streptophyta</taxon>
        <taxon>Embryophyta</taxon>
        <taxon>Tracheophyta</taxon>
        <taxon>Spermatophyta</taxon>
        <taxon>Magnoliopsida</taxon>
        <taxon>eudicotyledons</taxon>
        <taxon>Gunneridae</taxon>
        <taxon>Pentapetalae</taxon>
        <taxon>asterids</taxon>
        <taxon>lamiids</taxon>
        <taxon>Gentianales</taxon>
        <taxon>Rubiaceae</taxon>
        <taxon>Cinchonoideae</taxon>
        <taxon>Cinchoneae</taxon>
        <taxon>Cinchona</taxon>
    </lineage>
</organism>
<reference evidence="4 5" key="1">
    <citation type="submission" date="2024-11" db="EMBL/GenBank/DDBJ databases">
        <title>A near-complete genome assembly of Cinchona calisaya.</title>
        <authorList>
            <person name="Lian D.C."/>
            <person name="Zhao X.W."/>
            <person name="Wei L."/>
        </authorList>
    </citation>
    <scope>NUCLEOTIDE SEQUENCE [LARGE SCALE GENOMIC DNA]</scope>
    <source>
        <tissue evidence="4">Nenye</tissue>
    </source>
</reference>
<comment type="similarity">
    <text evidence="1">Belongs to the UDP-glycosyltransferase family.</text>
</comment>
<keyword evidence="5" id="KW-1185">Reference proteome</keyword>
<sequence length="228" mass="25424">MAKPHILIVYYPAHGHINPSLQFSRRLLKIGIEVTFATSKFAHPPVGEVLDTSNSFNFAATSEGYGEDFKPEGFEVNHLKALKTYGPGTLRLFYGFNRPQFLAYTTIILTDMKMKSRIVVMIRPGCFVTHCGWNTLESIIFGVPVIAFPQWTDQGTNAKLLQDVWGRGVRVVPNEDGIVGSNEIKRCIELVTDSAENGLEVGGNGEKWRDLALERKGGSLDKILKHLF</sequence>
<dbReference type="InterPro" id="IPR002213">
    <property type="entry name" value="UDP_glucos_trans"/>
</dbReference>
<gene>
    <name evidence="4" type="ORF">ACH5RR_031895</name>
</gene>
<evidence type="ECO:0000256" key="1">
    <source>
        <dbReference type="ARBA" id="ARBA00009995"/>
    </source>
</evidence>
<dbReference type="GO" id="GO:0016757">
    <property type="term" value="F:glycosyltransferase activity"/>
    <property type="evidence" value="ECO:0007669"/>
    <property type="project" value="UniProtKB-KW"/>
</dbReference>
<keyword evidence="2" id="KW-0328">Glycosyltransferase</keyword>
<proteinExistence type="inferred from homology"/>
<evidence type="ECO:0000256" key="3">
    <source>
        <dbReference type="ARBA" id="ARBA00022679"/>
    </source>
</evidence>
<evidence type="ECO:0000313" key="5">
    <source>
        <dbReference type="Proteomes" id="UP001630127"/>
    </source>
</evidence>
<dbReference type="Gene3D" id="3.40.50.2000">
    <property type="entry name" value="Glycogen Phosphorylase B"/>
    <property type="match status" value="2"/>
</dbReference>
<dbReference type="EMBL" id="JBJUIK010000013">
    <property type="protein sequence ID" value="KAL3506513.1"/>
    <property type="molecule type" value="Genomic_DNA"/>
</dbReference>
<dbReference type="Pfam" id="PF00201">
    <property type="entry name" value="UDPGT"/>
    <property type="match status" value="1"/>
</dbReference>
<evidence type="ECO:0000256" key="2">
    <source>
        <dbReference type="ARBA" id="ARBA00022676"/>
    </source>
</evidence>